<dbReference type="Gene3D" id="3.40.50.1220">
    <property type="entry name" value="TPP-binding domain"/>
    <property type="match status" value="1"/>
</dbReference>
<dbReference type="GO" id="GO:0005634">
    <property type="term" value="C:nucleus"/>
    <property type="evidence" value="ECO:0007669"/>
    <property type="project" value="TreeGrafter"/>
</dbReference>
<dbReference type="GO" id="GO:0000122">
    <property type="term" value="P:negative regulation of transcription by RNA polymerase II"/>
    <property type="evidence" value="ECO:0007669"/>
    <property type="project" value="TreeGrafter"/>
</dbReference>
<evidence type="ECO:0000256" key="3">
    <source>
        <dbReference type="ARBA" id="ARBA00022723"/>
    </source>
</evidence>
<dbReference type="InterPro" id="IPR029035">
    <property type="entry name" value="DHS-like_NAD/FAD-binding_dom"/>
</dbReference>
<dbReference type="GO" id="GO:0003714">
    <property type="term" value="F:transcription corepressor activity"/>
    <property type="evidence" value="ECO:0007669"/>
    <property type="project" value="TreeGrafter"/>
</dbReference>
<evidence type="ECO:0000256" key="4">
    <source>
        <dbReference type="ARBA" id="ARBA00022833"/>
    </source>
</evidence>
<accession>A0A7S0V7P8</accession>
<feature type="domain" description="Deacetylase sirtuin-type" evidence="8">
    <location>
        <begin position="1"/>
        <end position="261"/>
    </location>
</feature>
<dbReference type="PANTHER" id="PTHR11085:SF12">
    <property type="entry name" value="NAD-DEPENDENT PROTEIN DEACYLASE SIRTUIN-6"/>
    <property type="match status" value="1"/>
</dbReference>
<dbReference type="GO" id="GO:0070403">
    <property type="term" value="F:NAD+ binding"/>
    <property type="evidence" value="ECO:0007669"/>
    <property type="project" value="InterPro"/>
</dbReference>
<dbReference type="SUPFAM" id="SSF52467">
    <property type="entry name" value="DHS-like NAD/FAD-binding domain"/>
    <property type="match status" value="2"/>
</dbReference>
<evidence type="ECO:0000256" key="7">
    <source>
        <dbReference type="PROSITE-ProRule" id="PRU00236"/>
    </source>
</evidence>
<dbReference type="EMBL" id="HBFM01024147">
    <property type="protein sequence ID" value="CAD8781752.1"/>
    <property type="molecule type" value="Transcribed_RNA"/>
</dbReference>
<evidence type="ECO:0000313" key="9">
    <source>
        <dbReference type="EMBL" id="CAD8781752.1"/>
    </source>
</evidence>
<dbReference type="AlphaFoldDB" id="A0A7S0V7P8"/>
<keyword evidence="2" id="KW-0808">Transferase</keyword>
<evidence type="ECO:0000256" key="2">
    <source>
        <dbReference type="ARBA" id="ARBA00022679"/>
    </source>
</evidence>
<evidence type="ECO:0000256" key="1">
    <source>
        <dbReference type="ARBA" id="ARBA00012928"/>
    </source>
</evidence>
<dbReference type="Gene3D" id="2.20.28.200">
    <property type="match status" value="1"/>
</dbReference>
<dbReference type="InterPro" id="IPR026590">
    <property type="entry name" value="Ssirtuin_cat_dom"/>
</dbReference>
<dbReference type="GO" id="GO:0017136">
    <property type="term" value="F:histone deacetylase activity, NAD-dependent"/>
    <property type="evidence" value="ECO:0007669"/>
    <property type="project" value="TreeGrafter"/>
</dbReference>
<comment type="caution">
    <text evidence="7">Lacks conserved residue(s) required for the propagation of feature annotation.</text>
</comment>
<protein>
    <recommendedName>
        <fullName evidence="1">protein acetyllysine N-acetyltransferase</fullName>
        <ecNumber evidence="1">2.3.1.286</ecNumber>
    </recommendedName>
</protein>
<dbReference type="Pfam" id="PF02146">
    <property type="entry name" value="SIR2"/>
    <property type="match status" value="1"/>
</dbReference>
<keyword evidence="3" id="KW-0479">Metal-binding</keyword>
<dbReference type="PROSITE" id="PS50305">
    <property type="entry name" value="SIRTUIN"/>
    <property type="match status" value="1"/>
</dbReference>
<evidence type="ECO:0000256" key="6">
    <source>
        <dbReference type="ARBA" id="ARBA00038170"/>
    </source>
</evidence>
<evidence type="ECO:0000256" key="5">
    <source>
        <dbReference type="ARBA" id="ARBA00023027"/>
    </source>
</evidence>
<dbReference type="EC" id="2.3.1.286" evidence="1"/>
<comment type="similarity">
    <text evidence="6">Belongs to the sirtuin family. Class IV subfamily.</text>
</comment>
<keyword evidence="4" id="KW-0862">Zinc</keyword>
<reference evidence="9" key="1">
    <citation type="submission" date="2021-01" db="EMBL/GenBank/DDBJ databases">
        <authorList>
            <person name="Corre E."/>
            <person name="Pelletier E."/>
            <person name="Niang G."/>
            <person name="Scheremetjew M."/>
            <person name="Finn R."/>
            <person name="Kale V."/>
            <person name="Holt S."/>
            <person name="Cochrane G."/>
            <person name="Meng A."/>
            <person name="Brown T."/>
            <person name="Cohen L."/>
        </authorList>
    </citation>
    <scope>NUCLEOTIDE SEQUENCE</scope>
    <source>
        <strain evidence="9">SAG 63-3</strain>
    </source>
</reference>
<dbReference type="PANTHER" id="PTHR11085">
    <property type="entry name" value="NAD-DEPENDENT PROTEIN DEACYLASE SIRTUIN-5, MITOCHONDRIAL-RELATED"/>
    <property type="match status" value="1"/>
</dbReference>
<name>A0A7S0V7P8_9CHLO</name>
<dbReference type="InterPro" id="IPR003000">
    <property type="entry name" value="Sirtuin"/>
</dbReference>
<gene>
    <name evidence="9" type="ORF">PPAR00522_LOCUS15654</name>
</gene>
<keyword evidence="5" id="KW-0520">NAD</keyword>
<sequence length="266" mass="29315">MDSEFGLFVCSQNVDNLHRRSGLDSRYATLCESMKPTNDIHGSHPNLFTLRPYRSYKVDADADLEKCNGSYLVPFVDPDLDWPFNHVSKADPVPRAAPSRGLQEADGDAATPPMPFTELHGNCFRERCQSCGARYSRDWQMETVGHSPTGRRCTAPLFGSSPTRACGGILIDDVLDWDTPLPEGDLSRSQDLVTKAGVMLVLGTSLQISPANQLPFLAQQSGSKVVIVNLQRTPGDRSANLLVRARCDHFSALLAQKLNLKVHDYV</sequence>
<dbReference type="InterPro" id="IPR050134">
    <property type="entry name" value="NAD-dep_sirtuin_deacylases"/>
</dbReference>
<dbReference type="GO" id="GO:0046872">
    <property type="term" value="F:metal ion binding"/>
    <property type="evidence" value="ECO:0007669"/>
    <property type="project" value="UniProtKB-KW"/>
</dbReference>
<organism evidence="9">
    <name type="scientific">Polytomella parva</name>
    <dbReference type="NCBI Taxonomy" id="51329"/>
    <lineage>
        <taxon>Eukaryota</taxon>
        <taxon>Viridiplantae</taxon>
        <taxon>Chlorophyta</taxon>
        <taxon>core chlorophytes</taxon>
        <taxon>Chlorophyceae</taxon>
        <taxon>CS clade</taxon>
        <taxon>Chlamydomonadales</taxon>
        <taxon>Chlamydomonadaceae</taxon>
        <taxon>Polytomella</taxon>
    </lineage>
</organism>
<proteinExistence type="inferred from homology"/>
<evidence type="ECO:0000259" key="8">
    <source>
        <dbReference type="PROSITE" id="PS50305"/>
    </source>
</evidence>